<accession>A0A8H3ECA9</accession>
<evidence type="ECO:0000256" key="1">
    <source>
        <dbReference type="SAM" id="SignalP"/>
    </source>
</evidence>
<evidence type="ECO:0000313" key="4">
    <source>
        <dbReference type="Proteomes" id="UP000663827"/>
    </source>
</evidence>
<dbReference type="AlphaFoldDB" id="A0A8H3ECA9"/>
<evidence type="ECO:0000313" key="3">
    <source>
        <dbReference type="EMBL" id="CAE7233134.1"/>
    </source>
</evidence>
<name>A0A8H3ECA9_9AGAM</name>
<gene>
    <name evidence="3" type="ORF">RDB_LOCUS190811</name>
</gene>
<proteinExistence type="predicted"/>
<protein>
    <recommendedName>
        <fullName evidence="2">Methyltransferase domain-containing protein</fullName>
    </recommendedName>
</protein>
<organism evidence="3 4">
    <name type="scientific">Rhizoctonia solani</name>
    <dbReference type="NCBI Taxonomy" id="456999"/>
    <lineage>
        <taxon>Eukaryota</taxon>
        <taxon>Fungi</taxon>
        <taxon>Dikarya</taxon>
        <taxon>Basidiomycota</taxon>
        <taxon>Agaricomycotina</taxon>
        <taxon>Agaricomycetes</taxon>
        <taxon>Cantharellales</taxon>
        <taxon>Ceratobasidiaceae</taxon>
        <taxon>Rhizoctonia</taxon>
    </lineage>
</organism>
<reference evidence="3" key="1">
    <citation type="submission" date="2021-01" db="EMBL/GenBank/DDBJ databases">
        <authorList>
            <person name="Kaushik A."/>
        </authorList>
    </citation>
    <scope>NUCLEOTIDE SEQUENCE</scope>
    <source>
        <strain evidence="3">AG5</strain>
    </source>
</reference>
<dbReference type="PANTHER" id="PTHR32026">
    <property type="entry name" value="METHYLTRANSFERASE-LIKE PROTEIN 24"/>
    <property type="match status" value="1"/>
</dbReference>
<dbReference type="EMBL" id="CAJNJQ010006620">
    <property type="protein sequence ID" value="CAE7233134.1"/>
    <property type="molecule type" value="Genomic_DNA"/>
</dbReference>
<feature type="domain" description="Methyltransferase" evidence="2">
    <location>
        <begin position="87"/>
        <end position="284"/>
    </location>
</feature>
<dbReference type="Proteomes" id="UP000663827">
    <property type="component" value="Unassembled WGS sequence"/>
</dbReference>
<dbReference type="Pfam" id="PF13383">
    <property type="entry name" value="Methyltransf_22"/>
    <property type="match status" value="1"/>
</dbReference>
<comment type="caution">
    <text evidence="3">The sequence shown here is derived from an EMBL/GenBank/DDBJ whole genome shotgun (WGS) entry which is preliminary data.</text>
</comment>
<dbReference type="PANTHER" id="PTHR32026:SF10">
    <property type="entry name" value="METHYLTRANSFERASE-LIKE PROTEIN 24-RELATED"/>
    <property type="match status" value="1"/>
</dbReference>
<dbReference type="InterPro" id="IPR026913">
    <property type="entry name" value="METTL24"/>
</dbReference>
<evidence type="ECO:0000259" key="2">
    <source>
        <dbReference type="Pfam" id="PF13383"/>
    </source>
</evidence>
<feature type="chain" id="PRO_5034634928" description="Methyltransferase domain-containing protein" evidence="1">
    <location>
        <begin position="30"/>
        <end position="313"/>
    </location>
</feature>
<feature type="signal peptide" evidence="1">
    <location>
        <begin position="1"/>
        <end position="29"/>
    </location>
</feature>
<sequence>MSLIARHPRYMMGIAAGMLCTLLLHAFRAYPPQGLNFMTRPHVMSIRHKLERQEDAYAQTVQDRHAFIQKMGPTPDKVVPYPDLDASQKAYTLWDFFPPSFDCPYETTRLGTMGDGGKWICGLSRLVKKPKCVVYSAGISTDSSFEAAILQKTQCEVFGFDYSVDKFGPEIENFPSLRARTRFYKYAIAGKDEYQSNPPRWTLRTLMERHGHTFIDILKVDIEGAEFDVLAETIKYYVDNKLPLPFGQLQLEIHSGNVPFGKFLKWWEDLEAAGLRPFHTETNLIVVSWWRSKPTFSEYSFLNIGASHDVVED</sequence>
<keyword evidence="1" id="KW-0732">Signal</keyword>
<dbReference type="InterPro" id="IPR025714">
    <property type="entry name" value="Methyltranfer_dom"/>
</dbReference>